<dbReference type="RefSeq" id="WP_017455482.1">
    <property type="nucleotide sequence ID" value="NZ_CP008956.1"/>
</dbReference>
<proteinExistence type="predicted"/>
<dbReference type="Gene3D" id="3.40.50.2000">
    <property type="entry name" value="Glycogen Phosphorylase B"/>
    <property type="match status" value="1"/>
</dbReference>
<dbReference type="GO" id="GO:0016757">
    <property type="term" value="F:glycosyltransferase activity"/>
    <property type="evidence" value="ECO:0007669"/>
    <property type="project" value="UniProtKB-KW"/>
</dbReference>
<evidence type="ECO:0000313" key="6">
    <source>
        <dbReference type="Proteomes" id="UP000501648"/>
    </source>
</evidence>
<accession>A0A6M3ZNH8</accession>
<evidence type="ECO:0000256" key="3">
    <source>
        <dbReference type="ARBA" id="ARBA00022679"/>
    </source>
</evidence>
<keyword evidence="2" id="KW-0328">Glycosyltransferase</keyword>
<protein>
    <submittedName>
        <fullName evidence="5">Peptide transporter</fullName>
    </submittedName>
</protein>
<dbReference type="InterPro" id="IPR040542">
    <property type="entry name" value="HMW1_D2"/>
</dbReference>
<evidence type="ECO:0000256" key="2">
    <source>
        <dbReference type="ARBA" id="ARBA00022676"/>
    </source>
</evidence>
<dbReference type="Pfam" id="PF18254">
    <property type="entry name" value="HMw1_D2"/>
    <property type="match status" value="1"/>
</dbReference>
<keyword evidence="3" id="KW-0808">Transferase</keyword>
<evidence type="ECO:0000313" key="5">
    <source>
        <dbReference type="EMBL" id="QJP99842.1"/>
    </source>
</evidence>
<dbReference type="EMBL" id="CP008956">
    <property type="protein sequence ID" value="QJP99842.1"/>
    <property type="molecule type" value="Genomic_DNA"/>
</dbReference>
<evidence type="ECO:0000256" key="1">
    <source>
        <dbReference type="ARBA" id="ARBA00004922"/>
    </source>
</evidence>
<dbReference type="PANTHER" id="PTHR44835">
    <property type="entry name" value="UDP-N-ACETYLGLUCOSAMINE--PEPTIDE N-ACETYLGLUCOSAMINYLTRANSFERASE SPINDLY-RELATED"/>
    <property type="match status" value="1"/>
</dbReference>
<dbReference type="AlphaFoldDB" id="A0A6M3ZNH8"/>
<reference evidence="5 6" key="1">
    <citation type="journal article" date="2012" name="J. Bacteriol.">
        <title>Genome sequence of the pathogenic Herbaspirillum seropedicae strain Os34, isolated from rice roots.</title>
        <authorList>
            <person name="Ye W."/>
            <person name="Ye S."/>
            <person name="Liu J."/>
            <person name="Chang S."/>
            <person name="Chen M."/>
            <person name="Zhu B."/>
            <person name="Guo L."/>
            <person name="An Q."/>
        </authorList>
    </citation>
    <scope>NUCLEOTIDE SEQUENCE [LARGE SCALE GENOMIC DNA]</scope>
    <source>
        <strain evidence="5 6">Os34</strain>
    </source>
</reference>
<sequence length="627" mass="70679">MEFSLERFESYAYGQDLEMAMRELINLLTHLDAHYGGVGQQFRAQSLVSVAQEDVHSHIWTRAAAAAGCLLGNKGLFVNPEWRVKVLTLHRWLGALFSATPIQNTDHIIRSLNRNVDKENRDQVLVAQEDMLKFCFMYSSESEVPLNLDAIWEHDPALATSLAMLLLSPRFLGTPSGHSKREILLPWLTERLPRIADVDLLPTGVLHDVYMHCSYADRADKHDIKRSINVLIRRKLSEQGLLDSVFEEKRSKKRAAGKPVLLVVLEWFSKAHSIYRTHSKTIEEARQHFHVVGMAYEGCVDDVTKQVFDEFIAIDQTQSMIEQLRLIQQESSTRNAQIMYMPSVGMFPLTMWLSNLRVAPIQAMALGHPATTHAHAVDYVVVEEDYVGDESCFSEKLLKLPSDGMPYRASGALPEQLKVSEPRLNPEVVQIALCATTMKLNPGFLETCARVVQQSSVPVHFHMLIGQAQGLIYPAVKRLVARFLGSSATVYPHQNYDDYMRIIAGCDLFINPFPFGNTNGIIDTVTAGLVGICKTGREVHEHIDEGIFNRLGFPDWMTTHTNKEYIQAVVRLANEHELRAELCKTLAGPERIQKMFEGRAHILGEKFLALVQAQGVKREDAARLETA</sequence>
<dbReference type="InterPro" id="IPR051939">
    <property type="entry name" value="Glycosyltr_41/O-GlcNAc_trsf"/>
</dbReference>
<gene>
    <name evidence="5" type="ORF">C798_06240</name>
</gene>
<dbReference type="Gene3D" id="3.40.50.11380">
    <property type="match status" value="1"/>
</dbReference>
<evidence type="ECO:0000259" key="4">
    <source>
        <dbReference type="Pfam" id="PF18254"/>
    </source>
</evidence>
<feature type="domain" description="HMW1" evidence="4">
    <location>
        <begin position="149"/>
        <end position="235"/>
    </location>
</feature>
<organism evidence="5 6">
    <name type="scientific">Herbaspirillum rubrisubalbicans Os34</name>
    <dbReference type="NCBI Taxonomy" id="1235827"/>
    <lineage>
        <taxon>Bacteria</taxon>
        <taxon>Pseudomonadati</taxon>
        <taxon>Pseudomonadota</taxon>
        <taxon>Betaproteobacteria</taxon>
        <taxon>Burkholderiales</taxon>
        <taxon>Oxalobacteraceae</taxon>
        <taxon>Herbaspirillum</taxon>
    </lineage>
</organism>
<dbReference type="PANTHER" id="PTHR44835:SF1">
    <property type="entry name" value="PROTEIN O-GLCNAC TRANSFERASE"/>
    <property type="match status" value="1"/>
</dbReference>
<name>A0A6M3ZNH8_9BURK</name>
<comment type="pathway">
    <text evidence="1">Protein modification; protein glycosylation.</text>
</comment>
<dbReference type="Proteomes" id="UP000501648">
    <property type="component" value="Chromosome"/>
</dbReference>